<name>A0A9R1U9K9_9HYME</name>
<organism evidence="1 2">
    <name type="scientific">Fopius arisanus</name>
    <dbReference type="NCBI Taxonomy" id="64838"/>
    <lineage>
        <taxon>Eukaryota</taxon>
        <taxon>Metazoa</taxon>
        <taxon>Ecdysozoa</taxon>
        <taxon>Arthropoda</taxon>
        <taxon>Hexapoda</taxon>
        <taxon>Insecta</taxon>
        <taxon>Pterygota</taxon>
        <taxon>Neoptera</taxon>
        <taxon>Endopterygota</taxon>
        <taxon>Hymenoptera</taxon>
        <taxon>Apocrita</taxon>
        <taxon>Ichneumonoidea</taxon>
        <taxon>Braconidae</taxon>
        <taxon>Opiinae</taxon>
        <taxon>Fopius</taxon>
    </lineage>
</organism>
<dbReference type="AlphaFoldDB" id="A0A9R1U9K9"/>
<dbReference type="GeneID" id="105271995"/>
<dbReference type="RefSeq" id="XP_011312151.1">
    <property type="nucleotide sequence ID" value="XM_011313849.1"/>
</dbReference>
<gene>
    <name evidence="2" type="primary">LOC105271995</name>
</gene>
<dbReference type="Proteomes" id="UP000694866">
    <property type="component" value="Unplaced"/>
</dbReference>
<keyword evidence="1" id="KW-1185">Reference proteome</keyword>
<dbReference type="KEGG" id="fas:105271995"/>
<proteinExistence type="predicted"/>
<protein>
    <submittedName>
        <fullName evidence="2">Uncharacterized protein</fullName>
    </submittedName>
</protein>
<dbReference type="OrthoDB" id="5920040at2759"/>
<evidence type="ECO:0000313" key="2">
    <source>
        <dbReference type="RefSeq" id="XP_011312151.1"/>
    </source>
</evidence>
<dbReference type="PANTHER" id="PTHR47331">
    <property type="entry name" value="PHD-TYPE DOMAIN-CONTAINING PROTEIN"/>
    <property type="match status" value="1"/>
</dbReference>
<evidence type="ECO:0000313" key="1">
    <source>
        <dbReference type="Proteomes" id="UP000694866"/>
    </source>
</evidence>
<dbReference type="InterPro" id="IPR043502">
    <property type="entry name" value="DNA/RNA_pol_sf"/>
</dbReference>
<sequence length="274" mass="31215">MRRLQKDEAYSALYNAFINEYQQLNHLQQAPETPEPSPAYYLPHHGVLRVDAVTTKLRVVFNGSSASSTGISLNDILYPGEKLQVDAVNVLTWVRKHQFVFGTDIVKMFRQIRVHHDDWDLQRILWLNEENQQITFQLTTVTYGLNCSPWISLRVLQQLGEDEGHRFPAAVETVKKGRYVDDFYGGADSINQLKEIATQLQGLCEAGDFPLQKWSSISPEALQQLGLSPQNSTVHFEEAITKVLGLCWQQSTDTFNYKAKTFTSTTFTKRSVLS</sequence>
<dbReference type="PANTHER" id="PTHR47331:SF1">
    <property type="entry name" value="GAG-LIKE PROTEIN"/>
    <property type="match status" value="1"/>
</dbReference>
<reference evidence="2" key="1">
    <citation type="submission" date="2025-08" db="UniProtKB">
        <authorList>
            <consortium name="RefSeq"/>
        </authorList>
    </citation>
    <scope>IDENTIFICATION</scope>
    <source>
        <strain evidence="2">USDA-PBARC FA_bdor</strain>
        <tissue evidence="2">Whole organism</tissue>
    </source>
</reference>
<accession>A0A9R1U9K9</accession>
<dbReference type="SUPFAM" id="SSF56672">
    <property type="entry name" value="DNA/RNA polymerases"/>
    <property type="match status" value="1"/>
</dbReference>
<dbReference type="GO" id="GO:0071897">
    <property type="term" value="P:DNA biosynthetic process"/>
    <property type="evidence" value="ECO:0007669"/>
    <property type="project" value="UniProtKB-ARBA"/>
</dbReference>